<protein>
    <submittedName>
        <fullName evidence="1">DUF484 family protein</fullName>
    </submittedName>
</protein>
<dbReference type="InterPro" id="IPR007435">
    <property type="entry name" value="DUF484"/>
</dbReference>
<dbReference type="SUPFAM" id="SSF55781">
    <property type="entry name" value="GAF domain-like"/>
    <property type="match status" value="1"/>
</dbReference>
<gene>
    <name evidence="1" type="ORF">OVY01_06665</name>
</gene>
<dbReference type="PANTHER" id="PTHR38765:SF1">
    <property type="entry name" value="DUF484 DOMAIN-CONTAINING PROTEIN"/>
    <property type="match status" value="1"/>
</dbReference>
<dbReference type="Proteomes" id="UP001082899">
    <property type="component" value="Unassembled WGS sequence"/>
</dbReference>
<reference evidence="1" key="1">
    <citation type="submission" date="2022-11" db="EMBL/GenBank/DDBJ databases">
        <title>Robbsia betulipollinis sp. nov., isolated from pollen of birch (Betula pendula).</title>
        <authorList>
            <person name="Shi H."/>
            <person name="Ambika Manirajan B."/>
            <person name="Ratering S."/>
            <person name="Geissler-Plaum R."/>
            <person name="Schnell S."/>
        </authorList>
    </citation>
    <scope>NUCLEOTIDE SEQUENCE</scope>
    <source>
        <strain evidence="1">Bb-Pol-6</strain>
    </source>
</reference>
<organism evidence="1 2">
    <name type="scientific">Robbsia betulipollinis</name>
    <dbReference type="NCBI Taxonomy" id="2981849"/>
    <lineage>
        <taxon>Bacteria</taxon>
        <taxon>Pseudomonadati</taxon>
        <taxon>Pseudomonadota</taxon>
        <taxon>Betaproteobacteria</taxon>
        <taxon>Burkholderiales</taxon>
        <taxon>Burkholderiaceae</taxon>
        <taxon>Robbsia</taxon>
    </lineage>
</organism>
<dbReference type="Gene3D" id="3.30.450.40">
    <property type="match status" value="1"/>
</dbReference>
<evidence type="ECO:0000313" key="2">
    <source>
        <dbReference type="Proteomes" id="UP001082899"/>
    </source>
</evidence>
<sequence>MNESDVADFLLAHPAFFERHAEVLGHIRLGNPHGGRAVSLPERQIAMFREKNGQLERRMGELVRYGHENDSHAVKFDRWSARLLATRHGADLPDAICDGLREIFDVPQAAVRLWGVDDTYAAHPAARFAGHDVARFTDGLGAPYCGANSGFAAAAWLAEGTDAPRTASIALVPLRAPHADSAHGAFGLLALGSPDPQRFHADLGTDFLARLGALAGAALSRMLAP</sequence>
<proteinExistence type="predicted"/>
<name>A0ABT3ZKH3_9BURK</name>
<evidence type="ECO:0000313" key="1">
    <source>
        <dbReference type="EMBL" id="MCY0386917.1"/>
    </source>
</evidence>
<dbReference type="InterPro" id="IPR029016">
    <property type="entry name" value="GAF-like_dom_sf"/>
</dbReference>
<accession>A0ABT3ZKH3</accession>
<dbReference type="Pfam" id="PF04340">
    <property type="entry name" value="DUF484"/>
    <property type="match status" value="1"/>
</dbReference>
<dbReference type="PANTHER" id="PTHR38765">
    <property type="entry name" value="DUF484 DOMAIN-CONTAINING PROTEIN"/>
    <property type="match status" value="1"/>
</dbReference>
<keyword evidence="2" id="KW-1185">Reference proteome</keyword>
<dbReference type="EMBL" id="JAPMXC010000001">
    <property type="protein sequence ID" value="MCY0386917.1"/>
    <property type="molecule type" value="Genomic_DNA"/>
</dbReference>
<comment type="caution">
    <text evidence="1">The sequence shown here is derived from an EMBL/GenBank/DDBJ whole genome shotgun (WGS) entry which is preliminary data.</text>
</comment>
<dbReference type="RefSeq" id="WP_267846582.1">
    <property type="nucleotide sequence ID" value="NZ_JAPMXC010000001.1"/>
</dbReference>